<gene>
    <name evidence="1" type="ORF">Plo01_73480</name>
</gene>
<dbReference type="SUPFAM" id="SSF82171">
    <property type="entry name" value="DPP6 N-terminal domain-like"/>
    <property type="match status" value="1"/>
</dbReference>
<proteinExistence type="predicted"/>
<organism evidence="1 2">
    <name type="scientific">Planobispora longispora</name>
    <dbReference type="NCBI Taxonomy" id="28887"/>
    <lineage>
        <taxon>Bacteria</taxon>
        <taxon>Bacillati</taxon>
        <taxon>Actinomycetota</taxon>
        <taxon>Actinomycetes</taxon>
        <taxon>Streptosporangiales</taxon>
        <taxon>Streptosporangiaceae</taxon>
        <taxon>Planobispora</taxon>
    </lineage>
</organism>
<comment type="caution">
    <text evidence="1">The sequence shown here is derived from an EMBL/GenBank/DDBJ whole genome shotgun (WGS) entry which is preliminary data.</text>
</comment>
<dbReference type="Gene3D" id="2.120.10.30">
    <property type="entry name" value="TolB, C-terminal domain"/>
    <property type="match status" value="1"/>
</dbReference>
<name>A0A8J3RWQ4_9ACTN</name>
<reference evidence="1 2" key="1">
    <citation type="submission" date="2021-01" db="EMBL/GenBank/DDBJ databases">
        <title>Whole genome shotgun sequence of Planobispora longispora NBRC 13918.</title>
        <authorList>
            <person name="Komaki H."/>
            <person name="Tamura T."/>
        </authorList>
    </citation>
    <scope>NUCLEOTIDE SEQUENCE [LARGE SCALE GENOMIC DNA]</scope>
    <source>
        <strain evidence="1 2">NBRC 13918</strain>
    </source>
</reference>
<sequence length="354" mass="38839">MSAASTGPAVPGSWAHHAGIEPAVPGSWAHRAETGSVEQGRWIKLAGTRGELNEAAGAPVRLASYSLVFDAGQQHYGYLREGDRFVRTPYREALAAPGGRWVAGIEDSRLWLAKRKIDLIDRRSGRTHTISLPAPVTSPEWSADGRTLLLTAYRPHRDGSLTTIGFVTVDAAERTARLVHAGPRHRVSDWGIGRSHRFYFAGSADRVLAVRNGPEAGPRKRRIAVYDLDGRQRRVYTGVGTLDEWHTTTPFSPSGRLFGTLLGDSRDSGGGGPIGIVDAETGKIVHRFGRDVRAFAGWYDDEHAIVQRERAGTRIYQRVDLSGGDAVDLIREKLVAGPADYRPHLERVNFVRRS</sequence>
<accession>A0A8J3RWQ4</accession>
<dbReference type="Proteomes" id="UP000616724">
    <property type="component" value="Unassembled WGS sequence"/>
</dbReference>
<dbReference type="InterPro" id="IPR011042">
    <property type="entry name" value="6-blade_b-propeller_TolB-like"/>
</dbReference>
<keyword evidence="2" id="KW-1185">Reference proteome</keyword>
<evidence type="ECO:0000313" key="1">
    <source>
        <dbReference type="EMBL" id="GIH80919.1"/>
    </source>
</evidence>
<dbReference type="EMBL" id="BOOH01000066">
    <property type="protein sequence ID" value="GIH80919.1"/>
    <property type="molecule type" value="Genomic_DNA"/>
</dbReference>
<dbReference type="AlphaFoldDB" id="A0A8J3RWQ4"/>
<protein>
    <submittedName>
        <fullName evidence="1">Uncharacterized protein</fullName>
    </submittedName>
</protein>
<evidence type="ECO:0000313" key="2">
    <source>
        <dbReference type="Proteomes" id="UP000616724"/>
    </source>
</evidence>